<organism evidence="1">
    <name type="scientific">Rhizophora mucronata</name>
    <name type="common">Asiatic mangrove</name>
    <dbReference type="NCBI Taxonomy" id="61149"/>
    <lineage>
        <taxon>Eukaryota</taxon>
        <taxon>Viridiplantae</taxon>
        <taxon>Streptophyta</taxon>
        <taxon>Embryophyta</taxon>
        <taxon>Tracheophyta</taxon>
        <taxon>Spermatophyta</taxon>
        <taxon>Magnoliopsida</taxon>
        <taxon>eudicotyledons</taxon>
        <taxon>Gunneridae</taxon>
        <taxon>Pentapetalae</taxon>
        <taxon>rosids</taxon>
        <taxon>fabids</taxon>
        <taxon>Malpighiales</taxon>
        <taxon>Rhizophoraceae</taxon>
        <taxon>Rhizophora</taxon>
    </lineage>
</organism>
<accession>A0A2P2P9E4</accession>
<dbReference type="EMBL" id="GGEC01070896">
    <property type="protein sequence ID" value="MBX51380.1"/>
    <property type="molecule type" value="Transcribed_RNA"/>
</dbReference>
<proteinExistence type="predicted"/>
<dbReference type="AlphaFoldDB" id="A0A2P2P9E4"/>
<reference evidence="1" key="1">
    <citation type="submission" date="2018-02" db="EMBL/GenBank/DDBJ databases">
        <title>Rhizophora mucronata_Transcriptome.</title>
        <authorList>
            <person name="Meera S.P."/>
            <person name="Sreeshan A."/>
            <person name="Augustine A."/>
        </authorList>
    </citation>
    <scope>NUCLEOTIDE SEQUENCE</scope>
    <source>
        <tissue evidence="1">Leaf</tissue>
    </source>
</reference>
<protein>
    <submittedName>
        <fullName evidence="1">Uncharacterized protein</fullName>
    </submittedName>
</protein>
<name>A0A2P2P9E4_RHIMU</name>
<evidence type="ECO:0000313" key="1">
    <source>
        <dbReference type="EMBL" id="MBX51380.1"/>
    </source>
</evidence>
<sequence length="25" mass="2883">MIRSTLAGLTRLFVEHKQTDSLTHQ</sequence>